<accession>A0AAD9ZPT2</accession>
<dbReference type="CDD" id="cd16461">
    <property type="entry name" value="RING-H2_EL5-like"/>
    <property type="match status" value="1"/>
</dbReference>
<comment type="subcellular location">
    <subcellularLocation>
        <location evidence="2">Membrane</location>
        <topology evidence="2">Single-pass membrane protein</topology>
    </subcellularLocation>
</comment>
<keyword evidence="11 16" id="KW-1133">Transmembrane helix</keyword>
<evidence type="ECO:0000256" key="10">
    <source>
        <dbReference type="ARBA" id="ARBA00022833"/>
    </source>
</evidence>
<dbReference type="InterPro" id="IPR044600">
    <property type="entry name" value="ATL1/ATL16-like"/>
</dbReference>
<evidence type="ECO:0000256" key="1">
    <source>
        <dbReference type="ARBA" id="ARBA00000900"/>
    </source>
</evidence>
<dbReference type="InterPro" id="IPR013083">
    <property type="entry name" value="Znf_RING/FYVE/PHD"/>
</dbReference>
<evidence type="ECO:0000256" key="16">
    <source>
        <dbReference type="SAM" id="Phobius"/>
    </source>
</evidence>
<evidence type="ECO:0000256" key="12">
    <source>
        <dbReference type="ARBA" id="ARBA00023136"/>
    </source>
</evidence>
<evidence type="ECO:0000313" key="18">
    <source>
        <dbReference type="EMBL" id="KAK3185114.1"/>
    </source>
</evidence>
<evidence type="ECO:0000256" key="9">
    <source>
        <dbReference type="ARBA" id="ARBA00022786"/>
    </source>
</evidence>
<dbReference type="EC" id="2.3.2.27" evidence="4"/>
<proteinExistence type="inferred from homology"/>
<comment type="catalytic activity">
    <reaction evidence="1">
        <text>S-ubiquitinyl-[E2 ubiquitin-conjugating enzyme]-L-cysteine + [acceptor protein]-L-lysine = [E2 ubiquitin-conjugating enzyme]-L-cysteine + N(6)-ubiquitinyl-[acceptor protein]-L-lysine.</text>
        <dbReference type="EC" id="2.3.2.27"/>
    </reaction>
</comment>
<keyword evidence="8 14" id="KW-0863">Zinc-finger</keyword>
<keyword evidence="6 16" id="KW-0812">Transmembrane</keyword>
<dbReference type="PANTHER" id="PTHR46913:SF19">
    <property type="entry name" value="RING-TYPE E3 UBIQUITIN TRANSFERASE"/>
    <property type="match status" value="1"/>
</dbReference>
<dbReference type="PANTHER" id="PTHR46913">
    <property type="entry name" value="RING-H2 FINGER PROTEIN ATL16"/>
    <property type="match status" value="1"/>
</dbReference>
<comment type="caution">
    <text evidence="18">The sequence shown here is derived from an EMBL/GenBank/DDBJ whole genome shotgun (WGS) entry which is preliminary data.</text>
</comment>
<gene>
    <name evidence="18" type="ORF">Dsin_032400</name>
</gene>
<evidence type="ECO:0000256" key="6">
    <source>
        <dbReference type="ARBA" id="ARBA00022692"/>
    </source>
</evidence>
<dbReference type="SMART" id="SM00184">
    <property type="entry name" value="RING"/>
    <property type="match status" value="1"/>
</dbReference>
<evidence type="ECO:0000259" key="17">
    <source>
        <dbReference type="PROSITE" id="PS50089"/>
    </source>
</evidence>
<evidence type="ECO:0000256" key="4">
    <source>
        <dbReference type="ARBA" id="ARBA00012483"/>
    </source>
</evidence>
<evidence type="ECO:0000256" key="5">
    <source>
        <dbReference type="ARBA" id="ARBA00022679"/>
    </source>
</evidence>
<dbReference type="Proteomes" id="UP001281410">
    <property type="component" value="Unassembled WGS sequence"/>
</dbReference>
<name>A0AAD9ZPT2_9ROSI</name>
<evidence type="ECO:0000256" key="8">
    <source>
        <dbReference type="ARBA" id="ARBA00022771"/>
    </source>
</evidence>
<dbReference type="Pfam" id="PF13639">
    <property type="entry name" value="zf-RING_2"/>
    <property type="match status" value="1"/>
</dbReference>
<dbReference type="EMBL" id="JANJYJ010000010">
    <property type="protein sequence ID" value="KAK3185114.1"/>
    <property type="molecule type" value="Genomic_DNA"/>
</dbReference>
<evidence type="ECO:0000256" key="15">
    <source>
        <dbReference type="SAM" id="MobiDB-lite"/>
    </source>
</evidence>
<evidence type="ECO:0000256" key="13">
    <source>
        <dbReference type="ARBA" id="ARBA00024209"/>
    </source>
</evidence>
<feature type="transmembrane region" description="Helical" evidence="16">
    <location>
        <begin position="56"/>
        <end position="82"/>
    </location>
</feature>
<keyword evidence="19" id="KW-1185">Reference proteome</keyword>
<keyword evidence="9" id="KW-0833">Ubl conjugation pathway</keyword>
<dbReference type="Gene3D" id="3.30.40.10">
    <property type="entry name" value="Zinc/RING finger domain, C3HC4 (zinc finger)"/>
    <property type="match status" value="1"/>
</dbReference>
<comment type="similarity">
    <text evidence="13">Belongs to the RING-type zinc finger family. ATL subfamily.</text>
</comment>
<sequence length="357" mass="39880">MKLQFHHRKLFDDSSEDCFSDCKSSADMYMCQHKCLYSDFQIPPPPPHHSSKPGKFLIISVTLLASAFLAVCFYAIYVKLYLGSRRRRSRSDPQTINQTHDDFLDQDHGPTVDHHIWYIHTVGLQPSVISSITVCKYKSGDGLVEGTECSVCLSEFQEDETLRLLPKCNHAFHIPCIDTWLRSHTNCPMCRAPIIKSSARASSSSAESASSAFNSDNSGSGDVQIEVLEENNGETESTRLGDDQDFEEEMVESCRRKRSDNLSDQMDDDEMQPMRRSVSLDFLSASKISEALANSNTHLAEETDSSDSRIEIVNVGKRVGRNDSLARFVATSSIRRTLSCSGKLLLSKSTGRGRDSN</sequence>
<dbReference type="PROSITE" id="PS50089">
    <property type="entry name" value="ZF_RING_2"/>
    <property type="match status" value="1"/>
</dbReference>
<evidence type="ECO:0000256" key="3">
    <source>
        <dbReference type="ARBA" id="ARBA00004906"/>
    </source>
</evidence>
<dbReference type="InterPro" id="IPR001841">
    <property type="entry name" value="Znf_RING"/>
</dbReference>
<keyword evidence="10" id="KW-0862">Zinc</keyword>
<reference evidence="18" key="1">
    <citation type="journal article" date="2023" name="Plant J.">
        <title>Genome sequences and population genomics provide insights into the demographic history, inbreeding, and mutation load of two 'living fossil' tree species of Dipteronia.</title>
        <authorList>
            <person name="Feng Y."/>
            <person name="Comes H.P."/>
            <person name="Chen J."/>
            <person name="Zhu S."/>
            <person name="Lu R."/>
            <person name="Zhang X."/>
            <person name="Li P."/>
            <person name="Qiu J."/>
            <person name="Olsen K.M."/>
            <person name="Qiu Y."/>
        </authorList>
    </citation>
    <scope>NUCLEOTIDE SEQUENCE</scope>
    <source>
        <strain evidence="18">NBL</strain>
    </source>
</reference>
<protein>
    <recommendedName>
        <fullName evidence="4">RING-type E3 ubiquitin transferase</fullName>
        <ecNumber evidence="4">2.3.2.27</ecNumber>
    </recommendedName>
</protein>
<dbReference type="GO" id="GO:0061630">
    <property type="term" value="F:ubiquitin protein ligase activity"/>
    <property type="evidence" value="ECO:0007669"/>
    <property type="project" value="UniProtKB-EC"/>
</dbReference>
<dbReference type="SMART" id="SM01197">
    <property type="entry name" value="FANCL_C"/>
    <property type="match status" value="1"/>
</dbReference>
<dbReference type="AlphaFoldDB" id="A0AAD9ZPT2"/>
<comment type="pathway">
    <text evidence="3">Protein modification; protein ubiquitination.</text>
</comment>
<keyword evidence="5" id="KW-0808">Transferase</keyword>
<evidence type="ECO:0000256" key="2">
    <source>
        <dbReference type="ARBA" id="ARBA00004167"/>
    </source>
</evidence>
<evidence type="ECO:0000256" key="11">
    <source>
        <dbReference type="ARBA" id="ARBA00022989"/>
    </source>
</evidence>
<keyword evidence="7" id="KW-0479">Metal-binding</keyword>
<evidence type="ECO:0000256" key="14">
    <source>
        <dbReference type="PROSITE-ProRule" id="PRU00175"/>
    </source>
</evidence>
<evidence type="ECO:0000313" key="19">
    <source>
        <dbReference type="Proteomes" id="UP001281410"/>
    </source>
</evidence>
<dbReference type="GO" id="GO:0016567">
    <property type="term" value="P:protein ubiquitination"/>
    <property type="evidence" value="ECO:0007669"/>
    <property type="project" value="InterPro"/>
</dbReference>
<dbReference type="GO" id="GO:0008270">
    <property type="term" value="F:zinc ion binding"/>
    <property type="evidence" value="ECO:0007669"/>
    <property type="project" value="UniProtKB-KW"/>
</dbReference>
<feature type="domain" description="RING-type" evidence="17">
    <location>
        <begin position="149"/>
        <end position="191"/>
    </location>
</feature>
<organism evidence="18 19">
    <name type="scientific">Dipteronia sinensis</name>
    <dbReference type="NCBI Taxonomy" id="43782"/>
    <lineage>
        <taxon>Eukaryota</taxon>
        <taxon>Viridiplantae</taxon>
        <taxon>Streptophyta</taxon>
        <taxon>Embryophyta</taxon>
        <taxon>Tracheophyta</taxon>
        <taxon>Spermatophyta</taxon>
        <taxon>Magnoliopsida</taxon>
        <taxon>eudicotyledons</taxon>
        <taxon>Gunneridae</taxon>
        <taxon>Pentapetalae</taxon>
        <taxon>rosids</taxon>
        <taxon>malvids</taxon>
        <taxon>Sapindales</taxon>
        <taxon>Sapindaceae</taxon>
        <taxon>Hippocastanoideae</taxon>
        <taxon>Acereae</taxon>
        <taxon>Dipteronia</taxon>
    </lineage>
</organism>
<feature type="region of interest" description="Disordered" evidence="15">
    <location>
        <begin position="229"/>
        <end position="271"/>
    </location>
</feature>
<dbReference type="FunFam" id="3.30.40.10:FF:000233">
    <property type="entry name" value="RING-H2 finger protein ATL54"/>
    <property type="match status" value="1"/>
</dbReference>
<dbReference type="SUPFAM" id="SSF57850">
    <property type="entry name" value="RING/U-box"/>
    <property type="match status" value="1"/>
</dbReference>
<dbReference type="GO" id="GO:0016020">
    <property type="term" value="C:membrane"/>
    <property type="evidence" value="ECO:0007669"/>
    <property type="project" value="UniProtKB-SubCell"/>
</dbReference>
<keyword evidence="12 16" id="KW-0472">Membrane</keyword>
<evidence type="ECO:0000256" key="7">
    <source>
        <dbReference type="ARBA" id="ARBA00022723"/>
    </source>
</evidence>